<keyword evidence="9" id="KW-0175">Coiled coil</keyword>
<dbReference type="InterPro" id="IPR028389">
    <property type="entry name" value="POT1"/>
</dbReference>
<evidence type="ECO:0000256" key="6">
    <source>
        <dbReference type="ARBA" id="ARBA00022895"/>
    </source>
</evidence>
<dbReference type="OrthoDB" id="2386383at2759"/>
<dbReference type="SMART" id="SM00976">
    <property type="entry name" value="Telo_bind"/>
    <property type="match status" value="1"/>
</dbReference>
<dbReference type="EMBL" id="MVBO01000006">
    <property type="protein sequence ID" value="OZJ06121.1"/>
    <property type="molecule type" value="Genomic_DNA"/>
</dbReference>
<evidence type="ECO:0000256" key="5">
    <source>
        <dbReference type="ARBA" id="ARBA00022454"/>
    </source>
</evidence>
<keyword evidence="6" id="KW-0779">Telomere</keyword>
<dbReference type="GO" id="GO:0000783">
    <property type="term" value="C:nuclear telomere cap complex"/>
    <property type="evidence" value="ECO:0007669"/>
    <property type="project" value="TreeGrafter"/>
</dbReference>
<proteinExistence type="inferred from homology"/>
<dbReference type="SUPFAM" id="SSF50249">
    <property type="entry name" value="Nucleic acid-binding proteins"/>
    <property type="match status" value="3"/>
</dbReference>
<evidence type="ECO:0000256" key="4">
    <source>
        <dbReference type="ARBA" id="ARBA00015253"/>
    </source>
</evidence>
<evidence type="ECO:0000256" key="8">
    <source>
        <dbReference type="ARBA" id="ARBA00023242"/>
    </source>
</evidence>
<dbReference type="AlphaFoldDB" id="A0A261Y6B0"/>
<gene>
    <name evidence="11" type="ORF">BZG36_01054</name>
</gene>
<dbReference type="Proteomes" id="UP000242875">
    <property type="component" value="Unassembled WGS sequence"/>
</dbReference>
<comment type="subcellular location">
    <subcellularLocation>
        <location evidence="2">Chromosome</location>
        <location evidence="2">Telomere</location>
    </subcellularLocation>
    <subcellularLocation>
        <location evidence="1">Nucleus</location>
    </subcellularLocation>
</comment>
<sequence>MASKADVEATAKLEATSLKNLSKLSIFGPLESFVGVISAFKPTSKTRGTDYVVNVSLVDPSTGRDSNHSLSANLFHAIPGHLPEIHRVGDIIYCHRVRIKKFNDKPQCISVRETSSWAVFEGHPSTFPQPRSIGGWQQCPIDNSVHEAVGVLRTWWSKGGGKKARFSRIGGSKKRSLVTIENIAGPGEFIDVIGEQVVGRFSSPEKALTTLRITDYTQNALLKVGTVARNRSDIVGQRIMVADLWDQNAIFAQSLQTGSFVYLRNANTKLDSEGYLQLAVHGDKESKSKVDVLRLQADDERLAELHRRRQQYYEENETLYEELEILEQEGHFSGDDVLQAHVEREIQIRDLHTDIPPVSIQVLLDDEKINAQYRICAKLIDILPHDLREFTYANCPSCSQDIPMTPSTCDLIACPTCGNASSNFSYAYMFAILVEDKERNRIPCILFGDDGSAFLPGLPPTNLYQNNATLQALHARLSALCNLKAITELDDDSEDTILPSSEHNPYFSFCLRSYLPEVVGSLGENLSKRRFAVFDTMLL</sequence>
<dbReference type="InterPro" id="IPR012340">
    <property type="entry name" value="NA-bd_OB-fold"/>
</dbReference>
<evidence type="ECO:0000313" key="12">
    <source>
        <dbReference type="Proteomes" id="UP000242875"/>
    </source>
</evidence>
<name>A0A261Y6B0_9FUNG</name>
<dbReference type="PANTHER" id="PTHR14513">
    <property type="entry name" value="PROTECTION OF TELOMERES 1"/>
    <property type="match status" value="1"/>
</dbReference>
<dbReference type="GO" id="GO:0010521">
    <property type="term" value="F:telomerase inhibitor activity"/>
    <property type="evidence" value="ECO:0007669"/>
    <property type="project" value="TreeGrafter"/>
</dbReference>
<keyword evidence="7" id="KW-0238">DNA-binding</keyword>
<keyword evidence="12" id="KW-1185">Reference proteome</keyword>
<keyword evidence="5" id="KW-0158">Chromosome</keyword>
<dbReference type="GO" id="GO:0016233">
    <property type="term" value="P:telomere capping"/>
    <property type="evidence" value="ECO:0007669"/>
    <property type="project" value="TreeGrafter"/>
</dbReference>
<dbReference type="GO" id="GO:0032210">
    <property type="term" value="P:regulation of telomere maintenance via telomerase"/>
    <property type="evidence" value="ECO:0007669"/>
    <property type="project" value="TreeGrafter"/>
</dbReference>
<keyword evidence="8" id="KW-0539">Nucleus</keyword>
<accession>A0A261Y6B0</accession>
<organism evidence="11 12">
    <name type="scientific">Bifiguratus adelaidae</name>
    <dbReference type="NCBI Taxonomy" id="1938954"/>
    <lineage>
        <taxon>Eukaryota</taxon>
        <taxon>Fungi</taxon>
        <taxon>Fungi incertae sedis</taxon>
        <taxon>Mucoromycota</taxon>
        <taxon>Mucoromycotina</taxon>
        <taxon>Endogonomycetes</taxon>
        <taxon>Endogonales</taxon>
        <taxon>Endogonales incertae sedis</taxon>
        <taxon>Bifiguratus</taxon>
    </lineage>
</organism>
<comment type="similarity">
    <text evidence="3">Belongs to the telombin family.</text>
</comment>
<evidence type="ECO:0000256" key="9">
    <source>
        <dbReference type="SAM" id="Coils"/>
    </source>
</evidence>
<evidence type="ECO:0000256" key="7">
    <source>
        <dbReference type="ARBA" id="ARBA00023125"/>
    </source>
</evidence>
<dbReference type="GO" id="GO:0098505">
    <property type="term" value="F:G-rich strand telomeric DNA binding"/>
    <property type="evidence" value="ECO:0007669"/>
    <property type="project" value="TreeGrafter"/>
</dbReference>
<protein>
    <recommendedName>
        <fullName evidence="4">Protection of telomeres protein 1</fullName>
    </recommendedName>
</protein>
<evidence type="ECO:0000256" key="3">
    <source>
        <dbReference type="ARBA" id="ARBA00008442"/>
    </source>
</evidence>
<dbReference type="Pfam" id="PF16686">
    <property type="entry name" value="POT1PC"/>
    <property type="match status" value="1"/>
</dbReference>
<dbReference type="PANTHER" id="PTHR14513:SF0">
    <property type="entry name" value="PROTECTION OF TELOMERES PROTEIN 1"/>
    <property type="match status" value="1"/>
</dbReference>
<evidence type="ECO:0000256" key="1">
    <source>
        <dbReference type="ARBA" id="ARBA00004123"/>
    </source>
</evidence>
<evidence type="ECO:0000259" key="10">
    <source>
        <dbReference type="SMART" id="SM00976"/>
    </source>
</evidence>
<feature type="domain" description="Telomeric single stranded DNA binding POT1/Cdc13" evidence="10">
    <location>
        <begin position="15"/>
        <end position="157"/>
    </location>
</feature>
<comment type="caution">
    <text evidence="11">The sequence shown here is derived from an EMBL/GenBank/DDBJ whole genome shotgun (WGS) entry which is preliminary data.</text>
</comment>
<reference evidence="11 12" key="1">
    <citation type="journal article" date="2017" name="Mycologia">
        <title>Bifiguratus adelaidae, gen. et sp. nov., a new member of Mucoromycotina in endophytic and soil-dwelling habitats.</title>
        <authorList>
            <person name="Torres-Cruz T.J."/>
            <person name="Billingsley Tobias T.L."/>
            <person name="Almatruk M."/>
            <person name="Hesse C."/>
            <person name="Kuske C.R."/>
            <person name="Desiro A."/>
            <person name="Benucci G.M."/>
            <person name="Bonito G."/>
            <person name="Stajich J.E."/>
            <person name="Dunlap C."/>
            <person name="Arnold A.E."/>
            <person name="Porras-Alfaro A."/>
        </authorList>
    </citation>
    <scope>NUCLEOTIDE SEQUENCE [LARGE SCALE GENOMIC DNA]</scope>
    <source>
        <strain evidence="11 12">AZ0501</strain>
    </source>
</reference>
<dbReference type="Pfam" id="PF02765">
    <property type="entry name" value="POT1"/>
    <property type="match status" value="1"/>
</dbReference>
<dbReference type="CDD" id="cd04497">
    <property type="entry name" value="hPOT1_OB1_like"/>
    <property type="match status" value="1"/>
</dbReference>
<dbReference type="InterPro" id="IPR011564">
    <property type="entry name" value="Telomer_end-bd_POT1/Cdc13"/>
</dbReference>
<feature type="coiled-coil region" evidence="9">
    <location>
        <begin position="295"/>
        <end position="329"/>
    </location>
</feature>
<dbReference type="InterPro" id="IPR032042">
    <property type="entry name" value="POT1PC"/>
</dbReference>
<evidence type="ECO:0000313" key="11">
    <source>
        <dbReference type="EMBL" id="OZJ06121.1"/>
    </source>
</evidence>
<dbReference type="Gene3D" id="2.40.50.140">
    <property type="entry name" value="Nucleic acid-binding proteins"/>
    <property type="match status" value="3"/>
</dbReference>
<evidence type="ECO:0000256" key="2">
    <source>
        <dbReference type="ARBA" id="ARBA00004574"/>
    </source>
</evidence>